<evidence type="ECO:0000313" key="3">
    <source>
        <dbReference type="EMBL" id="SDO57947.1"/>
    </source>
</evidence>
<sequence>MNIRKSAAAAAVVLAALAITAGQAVAAATGDSHDAGVSSSMYADNDGAGGSSRP</sequence>
<dbReference type="AlphaFoldDB" id="A0A1H0KPP9"/>
<dbReference type="STRING" id="641025.SAMN05421507_10323"/>
<keyword evidence="4" id="KW-1185">Reference proteome</keyword>
<dbReference type="RefSeq" id="WP_176959691.1">
    <property type="nucleotide sequence ID" value="NZ_FNIX01000003.1"/>
</dbReference>
<evidence type="ECO:0000256" key="1">
    <source>
        <dbReference type="SAM" id="MobiDB-lite"/>
    </source>
</evidence>
<dbReference type="Proteomes" id="UP000199691">
    <property type="component" value="Unassembled WGS sequence"/>
</dbReference>
<gene>
    <name evidence="3" type="ORF">SAMN05421507_10323</name>
</gene>
<feature type="chain" id="PRO_5038814538" evidence="2">
    <location>
        <begin position="27"/>
        <end position="54"/>
    </location>
</feature>
<protein>
    <submittedName>
        <fullName evidence="3">Uncharacterized protein</fullName>
    </submittedName>
</protein>
<feature type="signal peptide" evidence="2">
    <location>
        <begin position="1"/>
        <end position="26"/>
    </location>
</feature>
<reference evidence="4" key="1">
    <citation type="submission" date="2016-10" db="EMBL/GenBank/DDBJ databases">
        <authorList>
            <person name="Varghese N."/>
            <person name="Submissions S."/>
        </authorList>
    </citation>
    <scope>NUCLEOTIDE SEQUENCE [LARGE SCALE GENOMIC DNA]</scope>
    <source>
        <strain evidence="4">CGMCC 4.6609</strain>
    </source>
</reference>
<organism evidence="3 4">
    <name type="scientific">Lentzea jiangxiensis</name>
    <dbReference type="NCBI Taxonomy" id="641025"/>
    <lineage>
        <taxon>Bacteria</taxon>
        <taxon>Bacillati</taxon>
        <taxon>Actinomycetota</taxon>
        <taxon>Actinomycetes</taxon>
        <taxon>Pseudonocardiales</taxon>
        <taxon>Pseudonocardiaceae</taxon>
        <taxon>Lentzea</taxon>
    </lineage>
</organism>
<keyword evidence="2" id="KW-0732">Signal</keyword>
<accession>A0A1H0KPP9</accession>
<dbReference type="EMBL" id="FNIX01000003">
    <property type="protein sequence ID" value="SDO57947.1"/>
    <property type="molecule type" value="Genomic_DNA"/>
</dbReference>
<feature type="region of interest" description="Disordered" evidence="1">
    <location>
        <begin position="30"/>
        <end position="54"/>
    </location>
</feature>
<name>A0A1H0KPP9_9PSEU</name>
<evidence type="ECO:0000256" key="2">
    <source>
        <dbReference type="SAM" id="SignalP"/>
    </source>
</evidence>
<evidence type="ECO:0000313" key="4">
    <source>
        <dbReference type="Proteomes" id="UP000199691"/>
    </source>
</evidence>
<proteinExistence type="predicted"/>